<name>A0A5C5ZRP1_9BACT</name>
<dbReference type="OrthoDB" id="264277at2"/>
<feature type="signal peptide" evidence="1">
    <location>
        <begin position="1"/>
        <end position="22"/>
    </location>
</feature>
<dbReference type="Proteomes" id="UP000315440">
    <property type="component" value="Unassembled WGS sequence"/>
</dbReference>
<gene>
    <name evidence="2" type="ORF">Mal64_01340</name>
</gene>
<proteinExistence type="predicted"/>
<dbReference type="InterPro" id="IPR018247">
    <property type="entry name" value="EF_Hand_1_Ca_BS"/>
</dbReference>
<keyword evidence="3" id="KW-1185">Reference proteome</keyword>
<evidence type="ECO:0000313" key="2">
    <source>
        <dbReference type="EMBL" id="TWT89755.1"/>
    </source>
</evidence>
<dbReference type="RefSeq" id="WP_146395680.1">
    <property type="nucleotide sequence ID" value="NZ_SJPQ01000001.1"/>
</dbReference>
<reference evidence="2 3" key="1">
    <citation type="submission" date="2019-02" db="EMBL/GenBank/DDBJ databases">
        <title>Deep-cultivation of Planctomycetes and their phenomic and genomic characterization uncovers novel biology.</title>
        <authorList>
            <person name="Wiegand S."/>
            <person name="Jogler M."/>
            <person name="Boedeker C."/>
            <person name="Pinto D."/>
            <person name="Vollmers J."/>
            <person name="Rivas-Marin E."/>
            <person name="Kohn T."/>
            <person name="Peeters S.H."/>
            <person name="Heuer A."/>
            <person name="Rast P."/>
            <person name="Oberbeckmann S."/>
            <person name="Bunk B."/>
            <person name="Jeske O."/>
            <person name="Meyerdierks A."/>
            <person name="Storesund J.E."/>
            <person name="Kallscheuer N."/>
            <person name="Luecker S."/>
            <person name="Lage O.M."/>
            <person name="Pohl T."/>
            <person name="Merkel B.J."/>
            <person name="Hornburger P."/>
            <person name="Mueller R.-W."/>
            <person name="Bruemmer F."/>
            <person name="Labrenz M."/>
            <person name="Spormann A.M."/>
            <person name="Op Den Camp H."/>
            <person name="Overmann J."/>
            <person name="Amann R."/>
            <person name="Jetten M.S.M."/>
            <person name="Mascher T."/>
            <person name="Medema M.H."/>
            <person name="Devos D.P."/>
            <person name="Kaster A.-K."/>
            <person name="Ovreas L."/>
            <person name="Rohde M."/>
            <person name="Galperin M.Y."/>
            <person name="Jogler C."/>
        </authorList>
    </citation>
    <scope>NUCLEOTIDE SEQUENCE [LARGE SCALE GENOMIC DNA]</scope>
    <source>
        <strain evidence="2 3">Mal64</strain>
    </source>
</reference>
<accession>A0A5C5ZRP1</accession>
<evidence type="ECO:0000256" key="1">
    <source>
        <dbReference type="SAM" id="SignalP"/>
    </source>
</evidence>
<evidence type="ECO:0000313" key="3">
    <source>
        <dbReference type="Proteomes" id="UP000315440"/>
    </source>
</evidence>
<feature type="chain" id="PRO_5022693144" evidence="1">
    <location>
        <begin position="23"/>
        <end position="342"/>
    </location>
</feature>
<comment type="caution">
    <text evidence="2">The sequence shown here is derived from an EMBL/GenBank/DDBJ whole genome shotgun (WGS) entry which is preliminary data.</text>
</comment>
<organism evidence="2 3">
    <name type="scientific">Pseudobythopirellula maris</name>
    <dbReference type="NCBI Taxonomy" id="2527991"/>
    <lineage>
        <taxon>Bacteria</taxon>
        <taxon>Pseudomonadati</taxon>
        <taxon>Planctomycetota</taxon>
        <taxon>Planctomycetia</taxon>
        <taxon>Pirellulales</taxon>
        <taxon>Lacipirellulaceae</taxon>
        <taxon>Pseudobythopirellula</taxon>
    </lineage>
</organism>
<protein>
    <submittedName>
        <fullName evidence="2">Uncharacterized protein</fullName>
    </submittedName>
</protein>
<dbReference type="EMBL" id="SJPQ01000001">
    <property type="protein sequence ID" value="TWT89755.1"/>
    <property type="molecule type" value="Genomic_DNA"/>
</dbReference>
<dbReference type="AlphaFoldDB" id="A0A5C5ZRP1"/>
<keyword evidence="1" id="KW-0732">Signal</keyword>
<dbReference type="PROSITE" id="PS00018">
    <property type="entry name" value="EF_HAND_1"/>
    <property type="match status" value="1"/>
</dbReference>
<sequence length="342" mass="34468" precursor="true">MRTFLCCALLVASGSIPGNAQAGKVVLLGDDWLLSDYAFDASPTATETLADSLAEYAIGPGAGEVLIASDLLPMIPFGKRGVTSDAFVARLQSLGHTLTVDAAASMTLENLAQYDAVLLAGSVGSGSANSTALEHYVLTGGSVVIAAGTEDFSSYADEAAAWAPLLEAFGLELGATGLGPAFGTIAEVPASTTAGLPGDGSSHLSWSSGQVATAASTTNPRTTVAVRGDFSGLGGGPQGALNDVIALYEAPYLPGDFNDNGVVDAADFTVWRDALGESVTLPGDPTPGTVTEADYDVWVVNFGETAGVAAAALGVPEPGAVALAFIVYAVFGASSWRRPVQS</sequence>